<accession>A0AA36H9Y4</accession>
<feature type="transmembrane region" description="Helical" evidence="2">
    <location>
        <begin position="24"/>
        <end position="42"/>
    </location>
</feature>
<name>A0AA36H9Y4_CYLNA</name>
<feature type="compositionally biased region" description="Basic and acidic residues" evidence="1">
    <location>
        <begin position="176"/>
        <end position="188"/>
    </location>
</feature>
<dbReference type="Proteomes" id="UP001176961">
    <property type="component" value="Unassembled WGS sequence"/>
</dbReference>
<gene>
    <name evidence="3" type="ORF">CYNAS_LOCUS18433</name>
</gene>
<feature type="region of interest" description="Disordered" evidence="1">
    <location>
        <begin position="121"/>
        <end position="252"/>
    </location>
</feature>
<evidence type="ECO:0000256" key="1">
    <source>
        <dbReference type="SAM" id="MobiDB-lite"/>
    </source>
</evidence>
<feature type="compositionally biased region" description="Basic and acidic residues" evidence="1">
    <location>
        <begin position="223"/>
        <end position="239"/>
    </location>
</feature>
<dbReference type="AlphaFoldDB" id="A0AA36H9Y4"/>
<keyword evidence="2" id="KW-0812">Transmembrane</keyword>
<feature type="compositionally biased region" description="Acidic residues" evidence="1">
    <location>
        <begin position="146"/>
        <end position="163"/>
    </location>
</feature>
<protein>
    <submittedName>
        <fullName evidence="3">Uncharacterized protein</fullName>
    </submittedName>
</protein>
<dbReference type="EMBL" id="CATQJL010000316">
    <property type="protein sequence ID" value="CAJ0606450.1"/>
    <property type="molecule type" value="Genomic_DNA"/>
</dbReference>
<evidence type="ECO:0000313" key="3">
    <source>
        <dbReference type="EMBL" id="CAJ0606450.1"/>
    </source>
</evidence>
<evidence type="ECO:0000256" key="2">
    <source>
        <dbReference type="SAM" id="Phobius"/>
    </source>
</evidence>
<keyword evidence="2" id="KW-1133">Transmembrane helix</keyword>
<reference evidence="3" key="1">
    <citation type="submission" date="2023-07" db="EMBL/GenBank/DDBJ databases">
        <authorList>
            <consortium name="CYATHOMIX"/>
        </authorList>
    </citation>
    <scope>NUCLEOTIDE SEQUENCE</scope>
    <source>
        <strain evidence="3">N/A</strain>
    </source>
</reference>
<keyword evidence="2" id="KW-0472">Membrane</keyword>
<sequence length="327" mass="35838">MVQIVEYQNWQFLQPDKLPKRVDMLVFALLIYFVCTTAWHSMMPPVSPVILPPDHPIKFSAVEDGRGSQRHSSKRGMPSLQVMPPRNITFEVPPEKIRQEEEALGELQEEMLLKEIAFEQGPLEEEPPEEGSPGEPPGKGPSEEKLQEEESPEEGPPQEEEPPEGGSPGEPPGKGPSEEKLQEDKSPEEGPPQEEEPPEGGSPGEPPEGGSPGEPMPQEEEPPQDKKPAEGELEGREATEQEPPGIGVPEKSALTIEVILRLRLPIAELRGFLGGKPSGNNSIKEANGNGAKERFTNEKIGQSTDTTIKKKAAETINISSIWEKNTK</sequence>
<comment type="caution">
    <text evidence="3">The sequence shown here is derived from an EMBL/GenBank/DDBJ whole genome shotgun (WGS) entry which is preliminary data.</text>
</comment>
<feature type="region of interest" description="Disordered" evidence="1">
    <location>
        <begin position="271"/>
        <end position="306"/>
    </location>
</feature>
<feature type="region of interest" description="Disordered" evidence="1">
    <location>
        <begin position="64"/>
        <end position="85"/>
    </location>
</feature>
<proteinExistence type="predicted"/>
<keyword evidence="4" id="KW-1185">Reference proteome</keyword>
<organism evidence="3 4">
    <name type="scientific">Cylicocyclus nassatus</name>
    <name type="common">Nematode worm</name>
    <dbReference type="NCBI Taxonomy" id="53992"/>
    <lineage>
        <taxon>Eukaryota</taxon>
        <taxon>Metazoa</taxon>
        <taxon>Ecdysozoa</taxon>
        <taxon>Nematoda</taxon>
        <taxon>Chromadorea</taxon>
        <taxon>Rhabditida</taxon>
        <taxon>Rhabditina</taxon>
        <taxon>Rhabditomorpha</taxon>
        <taxon>Strongyloidea</taxon>
        <taxon>Strongylidae</taxon>
        <taxon>Cylicocyclus</taxon>
    </lineage>
</organism>
<evidence type="ECO:0000313" key="4">
    <source>
        <dbReference type="Proteomes" id="UP001176961"/>
    </source>
</evidence>